<organism evidence="8 9">
    <name type="scientific">Novosphingobium pituita</name>
    <dbReference type="NCBI Taxonomy" id="3056842"/>
    <lineage>
        <taxon>Bacteria</taxon>
        <taxon>Pseudomonadati</taxon>
        <taxon>Pseudomonadota</taxon>
        <taxon>Alphaproteobacteria</taxon>
        <taxon>Sphingomonadales</taxon>
        <taxon>Sphingomonadaceae</taxon>
        <taxon>Novosphingobium</taxon>
    </lineage>
</organism>
<keyword evidence="2 6" id="KW-0227">DNA damage</keyword>
<name>A0ABQ6P9S6_9SPHN</name>
<dbReference type="InterPro" id="IPR012340">
    <property type="entry name" value="NA-bd_OB-fold"/>
</dbReference>
<evidence type="ECO:0000256" key="3">
    <source>
        <dbReference type="ARBA" id="ARBA00023125"/>
    </source>
</evidence>
<dbReference type="SMART" id="SM00278">
    <property type="entry name" value="HhH1"/>
    <property type="match status" value="2"/>
</dbReference>
<comment type="subunit">
    <text evidence="6">Homotetramer. Forms an RuvA(8)-RuvB(12)-Holliday junction (HJ) complex. HJ DNA is sandwiched between 2 RuvA tetramers; dsDNA enters through RuvA and exits via RuvB. An RuvB hexamer assembles on each DNA strand where it exits the tetramer. Each RuvB hexamer is contacted by two RuvA subunits (via domain III) on 2 adjacent RuvB subunits; this complex drives branch migration. In the full resolvosome a probable DNA-RuvA(4)-RuvB(12)-RuvC(2) complex forms which resolves the HJ.</text>
</comment>
<dbReference type="Pfam" id="PF07499">
    <property type="entry name" value="RuvA_C"/>
    <property type="match status" value="1"/>
</dbReference>
<evidence type="ECO:0000256" key="4">
    <source>
        <dbReference type="ARBA" id="ARBA00023172"/>
    </source>
</evidence>
<dbReference type="SUPFAM" id="SSF50249">
    <property type="entry name" value="Nucleic acid-binding proteins"/>
    <property type="match status" value="1"/>
</dbReference>
<keyword evidence="3 6" id="KW-0238">DNA-binding</keyword>
<dbReference type="InterPro" id="IPR010994">
    <property type="entry name" value="RuvA_2-like"/>
</dbReference>
<evidence type="ECO:0000256" key="1">
    <source>
        <dbReference type="ARBA" id="ARBA00022490"/>
    </source>
</evidence>
<protein>
    <recommendedName>
        <fullName evidence="6">Holliday junction branch migration complex subunit RuvA</fullName>
    </recommendedName>
</protein>
<feature type="domain" description="Helix-hairpin-helix DNA-binding motif class 1" evidence="7">
    <location>
        <begin position="73"/>
        <end position="92"/>
    </location>
</feature>
<dbReference type="Pfam" id="PF14520">
    <property type="entry name" value="HHH_5"/>
    <property type="match status" value="1"/>
</dbReference>
<comment type="similarity">
    <text evidence="6">Belongs to the RuvA family.</text>
</comment>
<comment type="function">
    <text evidence="6">The RuvA-RuvB-RuvC complex processes Holliday junction (HJ) DNA during genetic recombination and DNA repair, while the RuvA-RuvB complex plays an important role in the rescue of blocked DNA replication forks via replication fork reversal (RFR). RuvA specifically binds to HJ cruciform DNA, conferring on it an open structure. The RuvB hexamer acts as an ATP-dependent pump, pulling dsDNA into and through the RuvAB complex. HJ branch migration allows RuvC to scan DNA until it finds its consensus sequence, where it cleaves and resolves the cruciform DNA.</text>
</comment>
<dbReference type="EMBL" id="BTFW01000001">
    <property type="protein sequence ID" value="GMM61989.1"/>
    <property type="molecule type" value="Genomic_DNA"/>
</dbReference>
<dbReference type="RefSeq" id="WP_317975612.1">
    <property type="nucleotide sequence ID" value="NZ_BTFW01000001.1"/>
</dbReference>
<dbReference type="Proteomes" id="UP001187221">
    <property type="component" value="Unassembled WGS sequence"/>
</dbReference>
<dbReference type="NCBIfam" id="TIGR00084">
    <property type="entry name" value="ruvA"/>
    <property type="match status" value="1"/>
</dbReference>
<evidence type="ECO:0000259" key="7">
    <source>
        <dbReference type="SMART" id="SM00278"/>
    </source>
</evidence>
<keyword evidence="1 6" id="KW-0963">Cytoplasm</keyword>
<dbReference type="SUPFAM" id="SSF46929">
    <property type="entry name" value="DNA helicase RuvA subunit, C-terminal domain"/>
    <property type="match status" value="1"/>
</dbReference>
<keyword evidence="9" id="KW-1185">Reference proteome</keyword>
<evidence type="ECO:0000313" key="9">
    <source>
        <dbReference type="Proteomes" id="UP001187221"/>
    </source>
</evidence>
<dbReference type="Gene3D" id="1.10.150.20">
    <property type="entry name" value="5' to 3' exonuclease, C-terminal subdomain"/>
    <property type="match status" value="1"/>
</dbReference>
<dbReference type="SUPFAM" id="SSF47781">
    <property type="entry name" value="RuvA domain 2-like"/>
    <property type="match status" value="1"/>
</dbReference>
<comment type="caution">
    <text evidence="6">Lacks conserved residue(s) required for the propagation of feature annotation.</text>
</comment>
<reference evidence="8 9" key="1">
    <citation type="submission" date="2023-06" db="EMBL/GenBank/DDBJ databases">
        <title>Draft genome sequence of Novosphingobium sp. strain IK01.</title>
        <authorList>
            <person name="Hatamoto M."/>
            <person name="Ikarashi T."/>
            <person name="Yamaguchi T."/>
        </authorList>
    </citation>
    <scope>NUCLEOTIDE SEQUENCE [LARGE SCALE GENOMIC DNA]</scope>
    <source>
        <strain evidence="8 9">IK01</strain>
    </source>
</reference>
<feature type="region of interest" description="Domain III" evidence="6">
    <location>
        <begin position="160"/>
        <end position="208"/>
    </location>
</feature>
<feature type="domain" description="Helix-hairpin-helix DNA-binding motif class 1" evidence="7">
    <location>
        <begin position="108"/>
        <end position="127"/>
    </location>
</feature>
<comment type="subcellular location">
    <subcellularLocation>
        <location evidence="6">Cytoplasm</location>
    </subcellularLocation>
</comment>
<gene>
    <name evidence="6 8" type="primary">ruvA</name>
    <name evidence="8" type="ORF">NUTIK01_27660</name>
</gene>
<evidence type="ECO:0000256" key="5">
    <source>
        <dbReference type="ARBA" id="ARBA00023204"/>
    </source>
</evidence>
<comment type="caution">
    <text evidence="8">The sequence shown here is derived from an EMBL/GenBank/DDBJ whole genome shotgun (WGS) entry which is preliminary data.</text>
</comment>
<evidence type="ECO:0000313" key="8">
    <source>
        <dbReference type="EMBL" id="GMM61989.1"/>
    </source>
</evidence>
<feature type="region of interest" description="Domain I" evidence="6">
    <location>
        <begin position="1"/>
        <end position="64"/>
    </location>
</feature>
<keyword evidence="4 6" id="KW-0233">DNA recombination</keyword>
<dbReference type="InterPro" id="IPR011114">
    <property type="entry name" value="RuvA_C"/>
</dbReference>
<evidence type="ECO:0000256" key="2">
    <source>
        <dbReference type="ARBA" id="ARBA00022763"/>
    </source>
</evidence>
<sequence>MIAKLTGILDDTGPDWAIIDVNGVGYLVHCSGKTLTHLGVRGDKVVIHTEMQVSETDQRLIGFASAGERAWFRLLTAVQGVGSKVALAILSALSAEELQRACAGGDAAMVARANGVGPKLASRIVNELKDKAGGLAGLSGGLGVAGEAGGADMALPAGSASMDAVSALQNLGFKPAVASSAVAFALNELGEDARLNDLVRVALKRATG</sequence>
<evidence type="ECO:0000256" key="6">
    <source>
        <dbReference type="HAMAP-Rule" id="MF_00031"/>
    </source>
</evidence>
<dbReference type="Pfam" id="PF01330">
    <property type="entry name" value="RuvA_N"/>
    <property type="match status" value="1"/>
</dbReference>
<dbReference type="InterPro" id="IPR000085">
    <property type="entry name" value="RuvA"/>
</dbReference>
<comment type="domain">
    <text evidence="6">Has three domains with a flexible linker between the domains II and III and assumes an 'L' shape. Domain III is highly mobile and contacts RuvB.</text>
</comment>
<dbReference type="InterPro" id="IPR003583">
    <property type="entry name" value="Hlx-hairpin-Hlx_DNA-bd_motif"/>
</dbReference>
<dbReference type="HAMAP" id="MF_00031">
    <property type="entry name" value="DNA_HJ_migration_RuvA"/>
    <property type="match status" value="1"/>
</dbReference>
<dbReference type="Gene3D" id="2.40.50.140">
    <property type="entry name" value="Nucleic acid-binding proteins"/>
    <property type="match status" value="1"/>
</dbReference>
<dbReference type="InterPro" id="IPR036267">
    <property type="entry name" value="RuvA_C_sf"/>
</dbReference>
<dbReference type="InterPro" id="IPR013849">
    <property type="entry name" value="DNA_helicase_Holl-junc_RuvA_I"/>
</dbReference>
<keyword evidence="5 6" id="KW-0234">DNA repair</keyword>
<accession>A0ABQ6P9S6</accession>
<proteinExistence type="inferred from homology"/>
<dbReference type="Gene3D" id="1.10.8.10">
    <property type="entry name" value="DNA helicase RuvA subunit, C-terminal domain"/>
    <property type="match status" value="1"/>
</dbReference>